<keyword evidence="2" id="KW-1185">Reference proteome</keyword>
<dbReference type="EMBL" id="LGAV01000004">
    <property type="protein sequence ID" value="KOS14301.1"/>
    <property type="molecule type" value="Genomic_DNA"/>
</dbReference>
<sequence length="330" mass="36161">MVEHATTRSMAALATSQPFVEALRRDVHILVDAFALTWMWLDNQPSDSATSTSPVSLRWEYGAMAVFERVWVRNHWNHVNAVLGRGPATRATFSDMIVRAFVDELALVAEPGMRDASTILHAVAAIFALYFWSQSLPPCADDQMDIDKAAYDILLQLPEWSRPVLDGPVTTPPPGMAPPSADVWFVTQQLIGSPMTPGLLRVTLGPIRVPRLFATTALMPRHASAHTVRTQGTVGLASPLVPMPDPAPPRDARQTIVETLGIPTSSPPLSDGLSTRTAAALDALRQTHAKHAQAQRHMDEAMAWGPELWDAQRPSSTVSHLLEYLRHVDT</sequence>
<dbReference type="RefSeq" id="XP_017991933.1">
    <property type="nucleotide sequence ID" value="XM_018138697.1"/>
</dbReference>
<organism evidence="1 2">
    <name type="scientific">Malassezia pachydermatis</name>
    <dbReference type="NCBI Taxonomy" id="77020"/>
    <lineage>
        <taxon>Eukaryota</taxon>
        <taxon>Fungi</taxon>
        <taxon>Dikarya</taxon>
        <taxon>Basidiomycota</taxon>
        <taxon>Ustilaginomycotina</taxon>
        <taxon>Malasseziomycetes</taxon>
        <taxon>Malasseziales</taxon>
        <taxon>Malasseziaceae</taxon>
        <taxon>Malassezia</taxon>
    </lineage>
</organism>
<comment type="caution">
    <text evidence="1">The sequence shown here is derived from an EMBL/GenBank/DDBJ whole genome shotgun (WGS) entry which is preliminary data.</text>
</comment>
<evidence type="ECO:0000313" key="2">
    <source>
        <dbReference type="Proteomes" id="UP000037751"/>
    </source>
</evidence>
<dbReference type="VEuPathDB" id="FungiDB:Malapachy_4246"/>
<protein>
    <submittedName>
        <fullName evidence="1">Uncharacterized protein</fullName>
    </submittedName>
</protein>
<proteinExistence type="predicted"/>
<gene>
    <name evidence="1" type="ORF">Malapachy_4246</name>
</gene>
<dbReference type="OrthoDB" id="3336654at2759"/>
<name>A0A0M8MVA8_9BASI</name>
<accession>A0A0M8MVA8</accession>
<reference evidence="1 2" key="1">
    <citation type="submission" date="2015-07" db="EMBL/GenBank/DDBJ databases">
        <title>Draft Genome Sequence of Malassezia furfur CBS1878 and Malassezia pachydermatis CBS1879.</title>
        <authorList>
            <person name="Triana S."/>
            <person name="Ohm R."/>
            <person name="Gonzalez A."/>
            <person name="DeCock H."/>
            <person name="Restrepo S."/>
            <person name="Celis A."/>
        </authorList>
    </citation>
    <scope>NUCLEOTIDE SEQUENCE [LARGE SCALE GENOMIC DNA]</scope>
    <source>
        <strain evidence="1 2">CBS 1879</strain>
    </source>
</reference>
<dbReference type="AlphaFoldDB" id="A0A0M8MVA8"/>
<evidence type="ECO:0000313" key="1">
    <source>
        <dbReference type="EMBL" id="KOS14301.1"/>
    </source>
</evidence>
<dbReference type="GeneID" id="28730573"/>
<dbReference type="Proteomes" id="UP000037751">
    <property type="component" value="Unassembled WGS sequence"/>
</dbReference>